<dbReference type="EMBL" id="CAXAMM010025681">
    <property type="protein sequence ID" value="CAK9057414.1"/>
    <property type="molecule type" value="Genomic_DNA"/>
</dbReference>
<reference evidence="1 3" key="1">
    <citation type="submission" date="2024-02" db="EMBL/GenBank/DDBJ databases">
        <authorList>
            <person name="Chen Y."/>
            <person name="Shah S."/>
            <person name="Dougan E. K."/>
            <person name="Thang M."/>
            <person name="Chan C."/>
        </authorList>
    </citation>
    <scope>NUCLEOTIDE SEQUENCE [LARGE SCALE GENOMIC DNA]</scope>
</reference>
<evidence type="ECO:0000313" key="3">
    <source>
        <dbReference type="Proteomes" id="UP001642464"/>
    </source>
</evidence>
<evidence type="ECO:0000313" key="2">
    <source>
        <dbReference type="EMBL" id="CAK9057414.1"/>
    </source>
</evidence>
<comment type="caution">
    <text evidence="1">The sequence shown here is derived from an EMBL/GenBank/DDBJ whole genome shotgun (WGS) entry which is preliminary data.</text>
</comment>
<evidence type="ECO:0008006" key="4">
    <source>
        <dbReference type="Google" id="ProtNLM"/>
    </source>
</evidence>
<evidence type="ECO:0000313" key="1">
    <source>
        <dbReference type="EMBL" id="CAK9057356.1"/>
    </source>
</evidence>
<gene>
    <name evidence="1" type="ORF">SCF082_LOCUS30803</name>
    <name evidence="2" type="ORF">SCF082_LOCUS30832</name>
</gene>
<sequence>MHEPEGNEVAINSFQDILWLYPQVDTIIYDRACHIHAAAKQDSALEQVKYLIVDRFIRKLDRRIKDLNTSICEQTFSWFRGYGPMLNEMRVYRHKFLLLFLATKHNQALEQKKCNYVRPIITKKRKASKPYKCNQKNCK</sequence>
<accession>A0ABP0N125</accession>
<dbReference type="EMBL" id="CAXAMM010025658">
    <property type="protein sequence ID" value="CAK9057356.1"/>
    <property type="molecule type" value="Genomic_DNA"/>
</dbReference>
<dbReference type="Proteomes" id="UP001642464">
    <property type="component" value="Unassembled WGS sequence"/>
</dbReference>
<organism evidence="1 3">
    <name type="scientific">Durusdinium trenchii</name>
    <dbReference type="NCBI Taxonomy" id="1381693"/>
    <lineage>
        <taxon>Eukaryota</taxon>
        <taxon>Sar</taxon>
        <taxon>Alveolata</taxon>
        <taxon>Dinophyceae</taxon>
        <taxon>Suessiales</taxon>
        <taxon>Symbiodiniaceae</taxon>
        <taxon>Durusdinium</taxon>
    </lineage>
</organism>
<keyword evidence="3" id="KW-1185">Reference proteome</keyword>
<proteinExistence type="predicted"/>
<protein>
    <recommendedName>
        <fullName evidence="4">Transposase</fullName>
    </recommendedName>
</protein>
<name>A0ABP0N125_9DINO</name>